<protein>
    <submittedName>
        <fullName evidence="2">Uncharacterized protein DUF2752</fullName>
    </submittedName>
</protein>
<proteinExistence type="predicted"/>
<keyword evidence="1" id="KW-0812">Transmembrane</keyword>
<keyword evidence="1" id="KW-0472">Membrane</keyword>
<name>A0A561UMG7_9ACTN</name>
<dbReference type="EMBL" id="VIWT01000001">
    <property type="protein sequence ID" value="TWG00524.1"/>
    <property type="molecule type" value="Genomic_DNA"/>
</dbReference>
<organism evidence="2 3">
    <name type="scientific">Kitasatospora viridis</name>
    <dbReference type="NCBI Taxonomy" id="281105"/>
    <lineage>
        <taxon>Bacteria</taxon>
        <taxon>Bacillati</taxon>
        <taxon>Actinomycetota</taxon>
        <taxon>Actinomycetes</taxon>
        <taxon>Kitasatosporales</taxon>
        <taxon>Streptomycetaceae</taxon>
        <taxon>Kitasatospora</taxon>
    </lineage>
</organism>
<feature type="transmembrane region" description="Helical" evidence="1">
    <location>
        <begin position="124"/>
        <end position="142"/>
    </location>
</feature>
<feature type="transmembrane region" description="Helical" evidence="1">
    <location>
        <begin position="92"/>
        <end position="112"/>
    </location>
</feature>
<accession>A0A561UMG7</accession>
<reference evidence="2 3" key="1">
    <citation type="submission" date="2019-06" db="EMBL/GenBank/DDBJ databases">
        <title>Sequencing the genomes of 1000 actinobacteria strains.</title>
        <authorList>
            <person name="Klenk H.-P."/>
        </authorList>
    </citation>
    <scope>NUCLEOTIDE SEQUENCE [LARGE SCALE GENOMIC DNA]</scope>
    <source>
        <strain evidence="2 3">DSM 44826</strain>
    </source>
</reference>
<keyword evidence="3" id="KW-1185">Reference proteome</keyword>
<evidence type="ECO:0000313" key="3">
    <source>
        <dbReference type="Proteomes" id="UP000317940"/>
    </source>
</evidence>
<gene>
    <name evidence="2" type="ORF">FHX73_114403</name>
</gene>
<evidence type="ECO:0000313" key="2">
    <source>
        <dbReference type="EMBL" id="TWG00524.1"/>
    </source>
</evidence>
<dbReference type="AlphaFoldDB" id="A0A561UMG7"/>
<keyword evidence="1" id="KW-1133">Transmembrane helix</keyword>
<sequence>MPAAGRGRISTVTAHSPTAARPVLRRLARPFAALGALALPTAYVATVDPNSAGHYPTCPFLRATGWWCPGCGGLRCVHALTRGELTTAAHDNLLAVVLFAIVGVLWVRWVFAALTGGRPPRVEFGPARATALVLLLVAFTVLRNLPIGAHLAPPAV</sequence>
<dbReference type="Proteomes" id="UP000317940">
    <property type="component" value="Unassembled WGS sequence"/>
</dbReference>
<dbReference type="Pfam" id="PF10825">
    <property type="entry name" value="DUF2752"/>
    <property type="match status" value="1"/>
</dbReference>
<comment type="caution">
    <text evidence="2">The sequence shown here is derived from an EMBL/GenBank/DDBJ whole genome shotgun (WGS) entry which is preliminary data.</text>
</comment>
<evidence type="ECO:0000256" key="1">
    <source>
        <dbReference type="SAM" id="Phobius"/>
    </source>
</evidence>
<dbReference type="InterPro" id="IPR021215">
    <property type="entry name" value="DUF2752"/>
</dbReference>